<dbReference type="SUPFAM" id="SSF46785">
    <property type="entry name" value="Winged helix' DNA-binding domain"/>
    <property type="match status" value="1"/>
</dbReference>
<keyword evidence="7" id="KW-1185">Reference proteome</keyword>
<dbReference type="Pfam" id="PF03466">
    <property type="entry name" value="LysR_substrate"/>
    <property type="match status" value="1"/>
</dbReference>
<keyword evidence="2" id="KW-0805">Transcription regulation</keyword>
<dbReference type="Proteomes" id="UP001055658">
    <property type="component" value="Chromosome"/>
</dbReference>
<evidence type="ECO:0000256" key="3">
    <source>
        <dbReference type="ARBA" id="ARBA00023125"/>
    </source>
</evidence>
<dbReference type="EMBL" id="CP092418">
    <property type="protein sequence ID" value="USD22703.1"/>
    <property type="molecule type" value="Genomic_DNA"/>
</dbReference>
<dbReference type="InterPro" id="IPR036388">
    <property type="entry name" value="WH-like_DNA-bd_sf"/>
</dbReference>
<keyword evidence="4" id="KW-0804">Transcription</keyword>
<dbReference type="RefSeq" id="WP_252085057.1">
    <property type="nucleotide sequence ID" value="NZ_CP092418.1"/>
</dbReference>
<dbReference type="PANTHER" id="PTHR30537">
    <property type="entry name" value="HTH-TYPE TRANSCRIPTIONAL REGULATOR"/>
    <property type="match status" value="1"/>
</dbReference>
<evidence type="ECO:0000256" key="2">
    <source>
        <dbReference type="ARBA" id="ARBA00023015"/>
    </source>
</evidence>
<evidence type="ECO:0000256" key="1">
    <source>
        <dbReference type="ARBA" id="ARBA00009437"/>
    </source>
</evidence>
<reference evidence="6" key="1">
    <citation type="submission" date="2022-02" db="EMBL/GenBank/DDBJ databases">
        <title>Coral-associated bacteria.</title>
        <authorList>
            <person name="Tang K."/>
            <person name="Wang X."/>
        </authorList>
    </citation>
    <scope>NUCLEOTIDE SEQUENCE</scope>
    <source>
        <strain evidence="6">SCSIO 43006</strain>
    </source>
</reference>
<evidence type="ECO:0000313" key="7">
    <source>
        <dbReference type="Proteomes" id="UP001055658"/>
    </source>
</evidence>
<dbReference type="InterPro" id="IPR000847">
    <property type="entry name" value="LysR_HTH_N"/>
</dbReference>
<name>A0ABY4VHR5_9GAMM</name>
<keyword evidence="3" id="KW-0238">DNA-binding</keyword>
<evidence type="ECO:0000256" key="4">
    <source>
        <dbReference type="ARBA" id="ARBA00023163"/>
    </source>
</evidence>
<gene>
    <name evidence="6" type="ORF">MJO52_06095</name>
</gene>
<dbReference type="InterPro" id="IPR005119">
    <property type="entry name" value="LysR_subst-bd"/>
</dbReference>
<dbReference type="SUPFAM" id="SSF53850">
    <property type="entry name" value="Periplasmic binding protein-like II"/>
    <property type="match status" value="1"/>
</dbReference>
<dbReference type="Pfam" id="PF00126">
    <property type="entry name" value="HTH_1"/>
    <property type="match status" value="1"/>
</dbReference>
<dbReference type="PANTHER" id="PTHR30537:SF66">
    <property type="entry name" value="IRON-REGULATED VIRULENCE REGULATORY PROTEIN IRGB"/>
    <property type="match status" value="1"/>
</dbReference>
<dbReference type="InterPro" id="IPR058163">
    <property type="entry name" value="LysR-type_TF_proteobact-type"/>
</dbReference>
<accession>A0ABY4VHR5</accession>
<dbReference type="InterPro" id="IPR036390">
    <property type="entry name" value="WH_DNA-bd_sf"/>
</dbReference>
<sequence length="292" mass="32991">MKPSLEDMQIFLAVVEARSFTAAADKLVRTKSAISQAVTRLEEDLGTRLLYRSTRSLSLTETGTQFYAHCREIRDIYNNALADLKSNNKELSGTLIITAPHALCEPVIVPAIRQLNEQHPQLGVRLLADDAPMNLIDSQVDLAIRVGNLDMQSAKVSKLGILRESLYASRGYIEQQGGIPDDLTELRNWQHIINDWQGTPVKYQLGSKKEIRVIPKIRCNSLHNILQMTTMSLGVARLPDIVAEKLVREDSLRHLVTIASTPVHYMHLFSKRPPPKVQHFVKILRRLMSSYH</sequence>
<dbReference type="PRINTS" id="PR00039">
    <property type="entry name" value="HTHLYSR"/>
</dbReference>
<dbReference type="PROSITE" id="PS50931">
    <property type="entry name" value="HTH_LYSR"/>
    <property type="match status" value="1"/>
</dbReference>
<evidence type="ECO:0000313" key="6">
    <source>
        <dbReference type="EMBL" id="USD22703.1"/>
    </source>
</evidence>
<feature type="domain" description="HTH lysR-type" evidence="5">
    <location>
        <begin position="3"/>
        <end position="60"/>
    </location>
</feature>
<dbReference type="Gene3D" id="3.40.190.290">
    <property type="match status" value="1"/>
</dbReference>
<proteinExistence type="inferred from homology"/>
<protein>
    <submittedName>
        <fullName evidence="6">LysR family transcriptional regulator</fullName>
    </submittedName>
</protein>
<comment type="similarity">
    <text evidence="1">Belongs to the LysR transcriptional regulatory family.</text>
</comment>
<organism evidence="6 7">
    <name type="scientific">Microbulbifer variabilis</name>
    <dbReference type="NCBI Taxonomy" id="266805"/>
    <lineage>
        <taxon>Bacteria</taxon>
        <taxon>Pseudomonadati</taxon>
        <taxon>Pseudomonadota</taxon>
        <taxon>Gammaproteobacteria</taxon>
        <taxon>Cellvibrionales</taxon>
        <taxon>Microbulbiferaceae</taxon>
        <taxon>Microbulbifer</taxon>
    </lineage>
</organism>
<evidence type="ECO:0000259" key="5">
    <source>
        <dbReference type="PROSITE" id="PS50931"/>
    </source>
</evidence>
<dbReference type="Gene3D" id="1.10.10.10">
    <property type="entry name" value="Winged helix-like DNA-binding domain superfamily/Winged helix DNA-binding domain"/>
    <property type="match status" value="1"/>
</dbReference>